<feature type="transmembrane region" description="Helical" evidence="2">
    <location>
        <begin position="140"/>
        <end position="164"/>
    </location>
</feature>
<dbReference type="RefSeq" id="WP_165010374.1">
    <property type="nucleotide sequence ID" value="NZ_CP064954.1"/>
</dbReference>
<dbReference type="EMBL" id="CP064954">
    <property type="protein sequence ID" value="QPK79212.1"/>
    <property type="molecule type" value="Genomic_DNA"/>
</dbReference>
<gene>
    <name evidence="3" type="ORF">G7Y31_00270</name>
</gene>
<keyword evidence="2" id="KW-0812">Transmembrane</keyword>
<dbReference type="Proteomes" id="UP000594681">
    <property type="component" value="Chromosome"/>
</dbReference>
<keyword evidence="4" id="KW-1185">Reference proteome</keyword>
<reference evidence="3 4" key="1">
    <citation type="submission" date="2020-11" db="EMBL/GenBank/DDBJ databases">
        <title>Corynebacterium sp. ZJ-599.</title>
        <authorList>
            <person name="Zhou J."/>
        </authorList>
    </citation>
    <scope>NUCLEOTIDE SEQUENCE [LARGE SCALE GENOMIC DNA]</scope>
    <source>
        <strain evidence="3 4">ZJ-599</strain>
    </source>
</reference>
<dbReference type="AlphaFoldDB" id="A0A7T0PC06"/>
<evidence type="ECO:0000256" key="1">
    <source>
        <dbReference type="SAM" id="MobiDB-lite"/>
    </source>
</evidence>
<sequence>MISTILFLDASFVAAPLTIILIVSAAVVVSVARASRVPVVKSALMVCATAFACGIIPMLGWLSWRPPGGSDSFAEHFSYAELQYYAFVVTTTMLCTVVIWRYIADSPQFALFVIWLTSGVFVGDTIVIPNSMQGALLPPFAAGIYTLICTFLYVFPPCLVILLIRYGHKAAVVRASKPKRHPSAPSGADGGDEGASAS</sequence>
<dbReference type="KEGG" id="cliz:G7Y31_00270"/>
<proteinExistence type="predicted"/>
<keyword evidence="2" id="KW-1133">Transmembrane helix</keyword>
<feature type="region of interest" description="Disordered" evidence="1">
    <location>
        <begin position="177"/>
        <end position="198"/>
    </location>
</feature>
<keyword evidence="2" id="KW-0472">Membrane</keyword>
<organism evidence="3 4">
    <name type="scientific">Corynebacterium lizhenjunii</name>
    <dbReference type="NCBI Taxonomy" id="2709394"/>
    <lineage>
        <taxon>Bacteria</taxon>
        <taxon>Bacillati</taxon>
        <taxon>Actinomycetota</taxon>
        <taxon>Actinomycetes</taxon>
        <taxon>Mycobacteriales</taxon>
        <taxon>Corynebacteriaceae</taxon>
        <taxon>Corynebacterium</taxon>
    </lineage>
</organism>
<evidence type="ECO:0000313" key="4">
    <source>
        <dbReference type="Proteomes" id="UP000594681"/>
    </source>
</evidence>
<evidence type="ECO:0000313" key="3">
    <source>
        <dbReference type="EMBL" id="QPK79212.1"/>
    </source>
</evidence>
<feature type="transmembrane region" description="Helical" evidence="2">
    <location>
        <begin position="109"/>
        <end position="128"/>
    </location>
</feature>
<feature type="transmembrane region" description="Helical" evidence="2">
    <location>
        <begin position="84"/>
        <end position="102"/>
    </location>
</feature>
<accession>A0A7T0PC06</accession>
<evidence type="ECO:0000256" key="2">
    <source>
        <dbReference type="SAM" id="Phobius"/>
    </source>
</evidence>
<name>A0A7T0PC06_9CORY</name>
<protein>
    <submittedName>
        <fullName evidence="3">Uncharacterized protein</fullName>
    </submittedName>
</protein>
<feature type="transmembrane region" description="Helical" evidence="2">
    <location>
        <begin position="43"/>
        <end position="64"/>
    </location>
</feature>
<feature type="transmembrane region" description="Helical" evidence="2">
    <location>
        <begin position="12"/>
        <end position="31"/>
    </location>
</feature>